<dbReference type="InterPro" id="IPR042089">
    <property type="entry name" value="Peptidase_M13_dom_2"/>
</dbReference>
<dbReference type="Gene3D" id="3.40.390.10">
    <property type="entry name" value="Collagenase (Catalytic Domain)"/>
    <property type="match status" value="1"/>
</dbReference>
<gene>
    <name evidence="4" type="ORF">CYNAS_LOCUS17792</name>
</gene>
<organism evidence="4 5">
    <name type="scientific">Cylicocyclus nassatus</name>
    <name type="common">Nematode worm</name>
    <dbReference type="NCBI Taxonomy" id="53992"/>
    <lineage>
        <taxon>Eukaryota</taxon>
        <taxon>Metazoa</taxon>
        <taxon>Ecdysozoa</taxon>
        <taxon>Nematoda</taxon>
        <taxon>Chromadorea</taxon>
        <taxon>Rhabditida</taxon>
        <taxon>Rhabditina</taxon>
        <taxon>Rhabditomorpha</taxon>
        <taxon>Strongyloidea</taxon>
        <taxon>Strongylidae</taxon>
        <taxon>Cylicocyclus</taxon>
    </lineage>
</organism>
<feature type="chain" id="PRO_5041270924" description="Peptidase M13 N-terminal domain-containing protein" evidence="2">
    <location>
        <begin position="21"/>
        <end position="176"/>
    </location>
</feature>
<reference evidence="4" key="1">
    <citation type="submission" date="2023-07" db="EMBL/GenBank/DDBJ databases">
        <authorList>
            <consortium name="CYATHOMIX"/>
        </authorList>
    </citation>
    <scope>NUCLEOTIDE SEQUENCE</scope>
    <source>
        <strain evidence="4">N/A</strain>
    </source>
</reference>
<evidence type="ECO:0000313" key="5">
    <source>
        <dbReference type="Proteomes" id="UP001176961"/>
    </source>
</evidence>
<feature type="domain" description="Peptidase M13 N-terminal" evidence="3">
    <location>
        <begin position="54"/>
        <end position="167"/>
    </location>
</feature>
<feature type="signal peptide" evidence="2">
    <location>
        <begin position="1"/>
        <end position="20"/>
    </location>
</feature>
<evidence type="ECO:0000256" key="2">
    <source>
        <dbReference type="SAM" id="SignalP"/>
    </source>
</evidence>
<dbReference type="Proteomes" id="UP001176961">
    <property type="component" value="Unassembled WGS sequence"/>
</dbReference>
<dbReference type="PROSITE" id="PS51885">
    <property type="entry name" value="NEPRILYSIN"/>
    <property type="match status" value="1"/>
</dbReference>
<dbReference type="EMBL" id="CATQJL010000316">
    <property type="protein sequence ID" value="CAJ0605809.1"/>
    <property type="molecule type" value="Genomic_DNA"/>
</dbReference>
<evidence type="ECO:0000259" key="3">
    <source>
        <dbReference type="Pfam" id="PF05649"/>
    </source>
</evidence>
<dbReference type="SUPFAM" id="SSF55486">
    <property type="entry name" value="Metalloproteases ('zincins'), catalytic domain"/>
    <property type="match status" value="1"/>
</dbReference>
<evidence type="ECO:0000256" key="1">
    <source>
        <dbReference type="ARBA" id="ARBA00007357"/>
    </source>
</evidence>
<dbReference type="AlphaFoldDB" id="A0AA36MAN1"/>
<dbReference type="Gene3D" id="1.10.1380.10">
    <property type="entry name" value="Neutral endopeptidase , domain2"/>
    <property type="match status" value="1"/>
</dbReference>
<dbReference type="GO" id="GO:0016485">
    <property type="term" value="P:protein processing"/>
    <property type="evidence" value="ECO:0007669"/>
    <property type="project" value="TreeGrafter"/>
</dbReference>
<feature type="non-terminal residue" evidence="4">
    <location>
        <position position="176"/>
    </location>
</feature>
<comment type="similarity">
    <text evidence="1">Belongs to the peptidase M13 family.</text>
</comment>
<dbReference type="PANTHER" id="PTHR11733:SF237">
    <property type="entry name" value="NEPRILYSIN-LIKE 4"/>
    <property type="match status" value="1"/>
</dbReference>
<dbReference type="Pfam" id="PF05649">
    <property type="entry name" value="Peptidase_M13_N"/>
    <property type="match status" value="1"/>
</dbReference>
<protein>
    <recommendedName>
        <fullName evidence="3">Peptidase M13 N-terminal domain-containing protein</fullName>
    </recommendedName>
</protein>
<sequence>MRWTLLFVPLCWCTLETTPAYEDNVMGIGSSADDEGYGIASEILRESLNFSVNPCEDFYEFTCGKWIASHPIPEDKTSYSHFVILNDKVQKKMRDLLESNDVNESKAVSALKAFYKKCMDKNELNHIGAKRLIENIESFGVWPALEGDDSWKEANYNLTSLLIHVYRSRRVLAFIK</sequence>
<keyword evidence="5" id="KW-1185">Reference proteome</keyword>
<dbReference type="InterPro" id="IPR024079">
    <property type="entry name" value="MetalloPept_cat_dom_sf"/>
</dbReference>
<comment type="caution">
    <text evidence="4">The sequence shown here is derived from an EMBL/GenBank/DDBJ whole genome shotgun (WGS) entry which is preliminary data.</text>
</comment>
<dbReference type="InterPro" id="IPR000718">
    <property type="entry name" value="Peptidase_M13"/>
</dbReference>
<accession>A0AA36MAN1</accession>
<keyword evidence="2" id="KW-0732">Signal</keyword>
<dbReference type="InterPro" id="IPR008753">
    <property type="entry name" value="Peptidase_M13_N"/>
</dbReference>
<evidence type="ECO:0000313" key="4">
    <source>
        <dbReference type="EMBL" id="CAJ0605809.1"/>
    </source>
</evidence>
<dbReference type="PANTHER" id="PTHR11733">
    <property type="entry name" value="ZINC METALLOPROTEASE FAMILY M13 NEPRILYSIN-RELATED"/>
    <property type="match status" value="1"/>
</dbReference>
<dbReference type="GO" id="GO:0005886">
    <property type="term" value="C:plasma membrane"/>
    <property type="evidence" value="ECO:0007669"/>
    <property type="project" value="TreeGrafter"/>
</dbReference>
<proteinExistence type="inferred from homology"/>
<name>A0AA36MAN1_CYLNA</name>
<dbReference type="GO" id="GO:0004222">
    <property type="term" value="F:metalloendopeptidase activity"/>
    <property type="evidence" value="ECO:0007669"/>
    <property type="project" value="InterPro"/>
</dbReference>